<comment type="caution">
    <text evidence="1">The sequence shown here is derived from an EMBL/GenBank/DDBJ whole genome shotgun (WGS) entry which is preliminary data.</text>
</comment>
<dbReference type="AlphaFoldDB" id="A0A9N9J4Y6"/>
<reference evidence="1" key="1">
    <citation type="submission" date="2021-06" db="EMBL/GenBank/DDBJ databases">
        <authorList>
            <person name="Kallberg Y."/>
            <person name="Tangrot J."/>
            <person name="Rosling A."/>
        </authorList>
    </citation>
    <scope>NUCLEOTIDE SEQUENCE</scope>
    <source>
        <strain evidence="1">UK204</strain>
    </source>
</reference>
<gene>
    <name evidence="1" type="ORF">FCALED_LOCUS16855</name>
</gene>
<evidence type="ECO:0000313" key="2">
    <source>
        <dbReference type="Proteomes" id="UP000789570"/>
    </source>
</evidence>
<accession>A0A9N9J4Y6</accession>
<protein>
    <submittedName>
        <fullName evidence="1">15078_t:CDS:1</fullName>
    </submittedName>
</protein>
<feature type="non-terminal residue" evidence="1">
    <location>
        <position position="47"/>
    </location>
</feature>
<dbReference type="EMBL" id="CAJVPQ010022028">
    <property type="protein sequence ID" value="CAG8759776.1"/>
    <property type="molecule type" value="Genomic_DNA"/>
</dbReference>
<proteinExistence type="predicted"/>
<evidence type="ECO:0000313" key="1">
    <source>
        <dbReference type="EMBL" id="CAG8759776.1"/>
    </source>
</evidence>
<keyword evidence="2" id="KW-1185">Reference proteome</keyword>
<sequence length="47" mass="5642">DKGDKGEYEEYGEYRKEQIEYEDNISQVSRKKLNLNNSLVTTRMLEK</sequence>
<feature type="non-terminal residue" evidence="1">
    <location>
        <position position="1"/>
    </location>
</feature>
<name>A0A9N9J4Y6_9GLOM</name>
<dbReference type="Proteomes" id="UP000789570">
    <property type="component" value="Unassembled WGS sequence"/>
</dbReference>
<organism evidence="1 2">
    <name type="scientific">Funneliformis caledonium</name>
    <dbReference type="NCBI Taxonomy" id="1117310"/>
    <lineage>
        <taxon>Eukaryota</taxon>
        <taxon>Fungi</taxon>
        <taxon>Fungi incertae sedis</taxon>
        <taxon>Mucoromycota</taxon>
        <taxon>Glomeromycotina</taxon>
        <taxon>Glomeromycetes</taxon>
        <taxon>Glomerales</taxon>
        <taxon>Glomeraceae</taxon>
        <taxon>Funneliformis</taxon>
    </lineage>
</organism>